<dbReference type="PROSITE" id="PS01304">
    <property type="entry name" value="UBIH"/>
    <property type="match status" value="1"/>
</dbReference>
<dbReference type="PANTHER" id="PTHR43876:SF7">
    <property type="entry name" value="UBIQUINONE BIOSYNTHESIS MONOOXYGENASE COQ6, MITOCHONDRIAL"/>
    <property type="match status" value="1"/>
</dbReference>
<dbReference type="Gene3D" id="3.50.50.60">
    <property type="entry name" value="FAD/NAD(P)-binding domain"/>
    <property type="match status" value="2"/>
</dbReference>
<sequence length="420" mass="45130">MDNARRSAIFRPMSIDHDVLIAGGGLNGSALALALASGGLTVGLIDPTPRDRRAAPDFDGRGYALALTSVRLLGALGLWEGLAERSQPILEIKVSDGRAGEGPSPMVLHFDHAEIEEGPMGHMVEDRHLRPALLDAIDAEPRITQITGPTVVAQDERDGGIVATLSDGRTVSAGVLVGCDGKTSSVASRAGIRRTGWRYGQTALVTSVEHDKPHEGIAHQFFMPEGPLAILPLPSNRSSIVWTERTERAGRINALDDAGYLAVLRPRFGDFLGDIRLVGDRFTYPLQLSLANVFVAPRVALVGDAAHAVHPIAGQGLNAGLKDVAALAEILTDAHRRGEDIGRIDVLERYQRWRRFDVATLALATDGFNRLFSNDNPLLRFVRDLGLAAVNALPEMRRGLIREAAGLTGDLPRLLTGRPL</sequence>
<feature type="domain" description="FAD-binding" evidence="9">
    <location>
        <begin position="17"/>
        <end position="354"/>
    </location>
</feature>
<dbReference type="InterPro" id="IPR002938">
    <property type="entry name" value="FAD-bd"/>
</dbReference>
<comment type="similarity">
    <text evidence="3">Belongs to the UbiH/COQ6 family.</text>
</comment>
<keyword evidence="5" id="KW-0274">FAD</keyword>
<comment type="pathway">
    <text evidence="2">Cofactor biosynthesis; ubiquinone biosynthesis.</text>
</comment>
<dbReference type="AlphaFoldDB" id="A0A1I5L9M7"/>
<keyword evidence="11" id="KW-1185">Reference proteome</keyword>
<accession>A0A1I5L9M7</accession>
<evidence type="ECO:0000256" key="8">
    <source>
        <dbReference type="SAM" id="Phobius"/>
    </source>
</evidence>
<dbReference type="STRING" id="441119.SAMN04488047_101535"/>
<evidence type="ECO:0000256" key="5">
    <source>
        <dbReference type="ARBA" id="ARBA00022827"/>
    </source>
</evidence>
<keyword evidence="8" id="KW-0812">Transmembrane</keyword>
<keyword evidence="4" id="KW-0285">Flavoprotein</keyword>
<evidence type="ECO:0000256" key="7">
    <source>
        <dbReference type="ARBA" id="ARBA00023033"/>
    </source>
</evidence>
<dbReference type="Pfam" id="PF01494">
    <property type="entry name" value="FAD_binding_3"/>
    <property type="match status" value="1"/>
</dbReference>
<dbReference type="EMBL" id="FOXA01000001">
    <property type="protein sequence ID" value="SFO93872.1"/>
    <property type="molecule type" value="Genomic_DNA"/>
</dbReference>
<proteinExistence type="inferred from homology"/>
<keyword evidence="7" id="KW-0503">Monooxygenase</keyword>
<keyword evidence="8" id="KW-1133">Transmembrane helix</keyword>
<dbReference type="GO" id="GO:0016705">
    <property type="term" value="F:oxidoreductase activity, acting on paired donors, with incorporation or reduction of molecular oxygen"/>
    <property type="evidence" value="ECO:0007669"/>
    <property type="project" value="InterPro"/>
</dbReference>
<dbReference type="GO" id="GO:0110142">
    <property type="term" value="C:ubiquinone biosynthesis complex"/>
    <property type="evidence" value="ECO:0007669"/>
    <property type="project" value="UniProtKB-ARBA"/>
</dbReference>
<evidence type="ECO:0000256" key="3">
    <source>
        <dbReference type="ARBA" id="ARBA00005349"/>
    </source>
</evidence>
<dbReference type="GO" id="GO:0071949">
    <property type="term" value="F:FAD binding"/>
    <property type="evidence" value="ECO:0007669"/>
    <property type="project" value="InterPro"/>
</dbReference>
<comment type="cofactor">
    <cofactor evidence="1">
        <name>FAD</name>
        <dbReference type="ChEBI" id="CHEBI:57692"/>
    </cofactor>
</comment>
<evidence type="ECO:0000256" key="2">
    <source>
        <dbReference type="ARBA" id="ARBA00004749"/>
    </source>
</evidence>
<evidence type="ECO:0000313" key="10">
    <source>
        <dbReference type="EMBL" id="SFO93872.1"/>
    </source>
</evidence>
<evidence type="ECO:0000256" key="1">
    <source>
        <dbReference type="ARBA" id="ARBA00001974"/>
    </source>
</evidence>
<dbReference type="InterPro" id="IPR018168">
    <property type="entry name" value="Ubi_Hdrlase_CS"/>
</dbReference>
<organism evidence="10 11">
    <name type="scientific">Tranquillimonas alkanivorans</name>
    <dbReference type="NCBI Taxonomy" id="441119"/>
    <lineage>
        <taxon>Bacteria</taxon>
        <taxon>Pseudomonadati</taxon>
        <taxon>Pseudomonadota</taxon>
        <taxon>Alphaproteobacteria</taxon>
        <taxon>Rhodobacterales</taxon>
        <taxon>Roseobacteraceae</taxon>
        <taxon>Tranquillimonas</taxon>
    </lineage>
</organism>
<evidence type="ECO:0000256" key="4">
    <source>
        <dbReference type="ARBA" id="ARBA00022630"/>
    </source>
</evidence>
<dbReference type="InterPro" id="IPR036188">
    <property type="entry name" value="FAD/NAD-bd_sf"/>
</dbReference>
<name>A0A1I5L9M7_9RHOB</name>
<dbReference type="PRINTS" id="PR00420">
    <property type="entry name" value="RNGMNOXGNASE"/>
</dbReference>
<keyword evidence="8" id="KW-0472">Membrane</keyword>
<protein>
    <submittedName>
        <fullName evidence="10">2-octaprenyl-6-methoxyphenol hydroxylase</fullName>
    </submittedName>
</protein>
<dbReference type="OrthoDB" id="9796623at2"/>
<evidence type="ECO:0000256" key="6">
    <source>
        <dbReference type="ARBA" id="ARBA00023002"/>
    </source>
</evidence>
<dbReference type="SUPFAM" id="SSF51905">
    <property type="entry name" value="FAD/NAD(P)-binding domain"/>
    <property type="match status" value="1"/>
</dbReference>
<dbReference type="FunFam" id="3.50.50.60:FF:000021">
    <property type="entry name" value="Ubiquinone biosynthesis monooxygenase COQ6"/>
    <property type="match status" value="1"/>
</dbReference>
<dbReference type="NCBIfam" id="TIGR01988">
    <property type="entry name" value="Ubi-OHases"/>
    <property type="match status" value="1"/>
</dbReference>
<evidence type="ECO:0000313" key="11">
    <source>
        <dbReference type="Proteomes" id="UP000199356"/>
    </source>
</evidence>
<dbReference type="GO" id="GO:0006744">
    <property type="term" value="P:ubiquinone biosynthetic process"/>
    <property type="evidence" value="ECO:0007669"/>
    <property type="project" value="UniProtKB-UniPathway"/>
</dbReference>
<evidence type="ECO:0000259" key="9">
    <source>
        <dbReference type="Pfam" id="PF01494"/>
    </source>
</evidence>
<dbReference type="UniPathway" id="UPA00232"/>
<gene>
    <name evidence="10" type="ORF">SAMN04488047_101535</name>
</gene>
<dbReference type="PANTHER" id="PTHR43876">
    <property type="entry name" value="UBIQUINONE BIOSYNTHESIS MONOOXYGENASE COQ6, MITOCHONDRIAL"/>
    <property type="match status" value="1"/>
</dbReference>
<dbReference type="InterPro" id="IPR010971">
    <property type="entry name" value="UbiH/COQ6"/>
</dbReference>
<feature type="transmembrane region" description="Helical" evidence="8">
    <location>
        <begin position="20"/>
        <end position="42"/>
    </location>
</feature>
<dbReference type="GO" id="GO:0004497">
    <property type="term" value="F:monooxygenase activity"/>
    <property type="evidence" value="ECO:0007669"/>
    <property type="project" value="UniProtKB-KW"/>
</dbReference>
<dbReference type="Proteomes" id="UP000199356">
    <property type="component" value="Unassembled WGS sequence"/>
</dbReference>
<dbReference type="InterPro" id="IPR051205">
    <property type="entry name" value="UbiH/COQ6_monooxygenase"/>
</dbReference>
<keyword evidence="6" id="KW-0560">Oxidoreductase</keyword>
<reference evidence="10 11" key="1">
    <citation type="submission" date="2016-10" db="EMBL/GenBank/DDBJ databases">
        <authorList>
            <person name="de Groot N.N."/>
        </authorList>
    </citation>
    <scope>NUCLEOTIDE SEQUENCE [LARGE SCALE GENOMIC DNA]</scope>
    <source>
        <strain evidence="10 11">DSM 19547</strain>
    </source>
</reference>